<comment type="caution">
    <text evidence="1">The sequence shown here is derived from an EMBL/GenBank/DDBJ whole genome shotgun (WGS) entry which is preliminary data.</text>
</comment>
<accession>A0ABU0BZ84</accession>
<evidence type="ECO:0000313" key="2">
    <source>
        <dbReference type="Proteomes" id="UP001230207"/>
    </source>
</evidence>
<evidence type="ECO:0000313" key="1">
    <source>
        <dbReference type="EMBL" id="MDQ0323568.1"/>
    </source>
</evidence>
<organism evidence="1 2">
    <name type="scientific">Pararhizobium capsulatum DSM 1112</name>
    <dbReference type="NCBI Taxonomy" id="1121113"/>
    <lineage>
        <taxon>Bacteria</taxon>
        <taxon>Pseudomonadati</taxon>
        <taxon>Pseudomonadota</taxon>
        <taxon>Alphaproteobacteria</taxon>
        <taxon>Hyphomicrobiales</taxon>
        <taxon>Rhizobiaceae</taxon>
        <taxon>Rhizobium/Agrobacterium group</taxon>
        <taxon>Pararhizobium</taxon>
    </lineage>
</organism>
<proteinExistence type="predicted"/>
<name>A0ABU0BZ84_9HYPH</name>
<protein>
    <submittedName>
        <fullName evidence="1">Uncharacterized protein</fullName>
    </submittedName>
</protein>
<keyword evidence="2" id="KW-1185">Reference proteome</keyword>
<sequence length="54" mass="6072">MITTAPTSQIKLFIVCLLRAVGLPGAGWRYWMTCTTVRVCGSTMTRWSLTTVYE</sequence>
<gene>
    <name evidence="1" type="ORF">QO002_005774</name>
</gene>
<dbReference type="EMBL" id="JAUSVF010000003">
    <property type="protein sequence ID" value="MDQ0323568.1"/>
    <property type="molecule type" value="Genomic_DNA"/>
</dbReference>
<dbReference type="Proteomes" id="UP001230207">
    <property type="component" value="Unassembled WGS sequence"/>
</dbReference>
<reference evidence="1 2" key="1">
    <citation type="submission" date="2023-07" db="EMBL/GenBank/DDBJ databases">
        <title>Genomic Encyclopedia of Type Strains, Phase IV (KMG-IV): sequencing the most valuable type-strain genomes for metagenomic binning, comparative biology and taxonomic classification.</title>
        <authorList>
            <person name="Goeker M."/>
        </authorList>
    </citation>
    <scope>NUCLEOTIDE SEQUENCE [LARGE SCALE GENOMIC DNA]</scope>
    <source>
        <strain evidence="1 2">DSM 1112</strain>
    </source>
</reference>